<feature type="compositionally biased region" description="Basic and acidic residues" evidence="1">
    <location>
        <begin position="41"/>
        <end position="53"/>
    </location>
</feature>
<sequence length="136" mass="15412">MRLVACKQLLWLGHCEGSPRTAGPSSSTMRWISGSRSRPAFGERPKGDRERVQCDGGAFRSGAWIFREISRGSWSEVQATMGDPWEPRHDRLLPGEHERIVDTQARGGGLGPLCYWPRSTRFFGLLPRTRAQFRIQ</sequence>
<evidence type="ECO:0000313" key="2">
    <source>
        <dbReference type="EMBL" id="MBB4010541.1"/>
    </source>
</evidence>
<dbReference type="AlphaFoldDB" id="A0A7W6HSD7"/>
<accession>A0A7W6HSD7</accession>
<gene>
    <name evidence="2" type="ORF">GGQ71_004842</name>
</gene>
<dbReference type="EMBL" id="JACIED010000009">
    <property type="protein sequence ID" value="MBB4010541.1"/>
    <property type="molecule type" value="Genomic_DNA"/>
</dbReference>
<name>A0A7W6HSD7_9HYPH</name>
<feature type="compositionally biased region" description="Polar residues" evidence="1">
    <location>
        <begin position="23"/>
        <end position="36"/>
    </location>
</feature>
<protein>
    <submittedName>
        <fullName evidence="2">Uncharacterized protein</fullName>
    </submittedName>
</protein>
<evidence type="ECO:0000313" key="3">
    <source>
        <dbReference type="Proteomes" id="UP000544107"/>
    </source>
</evidence>
<proteinExistence type="predicted"/>
<organism evidence="2 3">
    <name type="scientific">Allorhizobium taibaishanense</name>
    <dbReference type="NCBI Taxonomy" id="887144"/>
    <lineage>
        <taxon>Bacteria</taxon>
        <taxon>Pseudomonadati</taxon>
        <taxon>Pseudomonadota</taxon>
        <taxon>Alphaproteobacteria</taxon>
        <taxon>Hyphomicrobiales</taxon>
        <taxon>Rhizobiaceae</taxon>
        <taxon>Rhizobium/Agrobacterium group</taxon>
        <taxon>Allorhizobium</taxon>
    </lineage>
</organism>
<reference evidence="2 3" key="1">
    <citation type="submission" date="2020-08" db="EMBL/GenBank/DDBJ databases">
        <title>Genomic Encyclopedia of Type Strains, Phase IV (KMG-IV): sequencing the most valuable type-strain genomes for metagenomic binning, comparative biology and taxonomic classification.</title>
        <authorList>
            <person name="Goeker M."/>
        </authorList>
    </citation>
    <scope>NUCLEOTIDE SEQUENCE [LARGE SCALE GENOMIC DNA]</scope>
    <source>
        <strain evidence="2 3">DSM 100021</strain>
    </source>
</reference>
<comment type="caution">
    <text evidence="2">The sequence shown here is derived from an EMBL/GenBank/DDBJ whole genome shotgun (WGS) entry which is preliminary data.</text>
</comment>
<evidence type="ECO:0000256" key="1">
    <source>
        <dbReference type="SAM" id="MobiDB-lite"/>
    </source>
</evidence>
<feature type="region of interest" description="Disordered" evidence="1">
    <location>
        <begin position="17"/>
        <end position="53"/>
    </location>
</feature>
<dbReference type="Proteomes" id="UP000544107">
    <property type="component" value="Unassembled WGS sequence"/>
</dbReference>